<dbReference type="KEGG" id="ppf:Pput_3419"/>
<dbReference type="HOGENOM" id="CLU_1843418_0_0_6"/>
<gene>
    <name evidence="2" type="ordered locus">Pput_3419</name>
</gene>
<name>A5W5Y5_PSEP1</name>
<evidence type="ECO:0000313" key="2">
    <source>
        <dbReference type="EMBL" id="ABQ79545.1"/>
    </source>
</evidence>
<feature type="region of interest" description="Disordered" evidence="1">
    <location>
        <begin position="1"/>
        <end position="33"/>
    </location>
</feature>
<feature type="compositionally biased region" description="Polar residues" evidence="1">
    <location>
        <begin position="23"/>
        <end position="32"/>
    </location>
</feature>
<dbReference type="EMBL" id="CP000712">
    <property type="protein sequence ID" value="ABQ79545.1"/>
    <property type="molecule type" value="Genomic_DNA"/>
</dbReference>
<protein>
    <submittedName>
        <fullName evidence="2">Uncharacterized protein</fullName>
    </submittedName>
</protein>
<evidence type="ECO:0000256" key="1">
    <source>
        <dbReference type="SAM" id="MobiDB-lite"/>
    </source>
</evidence>
<dbReference type="AlphaFoldDB" id="A5W5Y5"/>
<accession>A5W5Y5</accession>
<organism evidence="2">
    <name type="scientific">Pseudomonas putida (strain ATCC 700007 / DSM 6899 / JCM 31910 / BCRC 17059 / LMG 24140 / F1)</name>
    <dbReference type="NCBI Taxonomy" id="351746"/>
    <lineage>
        <taxon>Bacteria</taxon>
        <taxon>Pseudomonadati</taxon>
        <taxon>Pseudomonadota</taxon>
        <taxon>Gammaproteobacteria</taxon>
        <taxon>Pseudomonadales</taxon>
        <taxon>Pseudomonadaceae</taxon>
        <taxon>Pseudomonas</taxon>
    </lineage>
</organism>
<sequence>MSVKPTLIHRTVPQARGVPMPTENRSSNTEMVSVQRDEVERLIKLLAYQPHPYPSPHAEYWQRILDQPAEEPHGEPVWYMIESGLSVMHAKDKAQSDLQGRDTSAYRIPLYAIYKPEECVRCEGRVKFVSGSCPHCGAF</sequence>
<reference evidence="2" key="1">
    <citation type="submission" date="2007-05" db="EMBL/GenBank/DDBJ databases">
        <title>Complete sequence of Pseudomonas putida F1.</title>
        <authorList>
            <consortium name="US DOE Joint Genome Institute"/>
            <person name="Copeland A."/>
            <person name="Lucas S."/>
            <person name="Lapidus A."/>
            <person name="Barry K."/>
            <person name="Detter J.C."/>
            <person name="Glavina del Rio T."/>
            <person name="Hammon N."/>
            <person name="Israni S."/>
            <person name="Dalin E."/>
            <person name="Tice H."/>
            <person name="Pitluck S."/>
            <person name="Chain P."/>
            <person name="Malfatti S."/>
            <person name="Shin M."/>
            <person name="Vergez L."/>
            <person name="Schmutz J."/>
            <person name="Larimer F."/>
            <person name="Land M."/>
            <person name="Hauser L."/>
            <person name="Kyrpides N."/>
            <person name="Lykidis A."/>
            <person name="Parales R."/>
            <person name="Richardson P."/>
        </authorList>
    </citation>
    <scope>NUCLEOTIDE SEQUENCE [LARGE SCALE GENOMIC DNA]</scope>
    <source>
        <strain evidence="2">F1</strain>
    </source>
</reference>
<proteinExistence type="predicted"/>